<evidence type="ECO:0000256" key="1">
    <source>
        <dbReference type="ARBA" id="ARBA00023125"/>
    </source>
</evidence>
<organism evidence="4 5">
    <name type="scientific">Adlercreutzia caecimuris B7</name>
    <dbReference type="NCBI Taxonomy" id="1235794"/>
    <lineage>
        <taxon>Bacteria</taxon>
        <taxon>Bacillati</taxon>
        <taxon>Actinomycetota</taxon>
        <taxon>Coriobacteriia</taxon>
        <taxon>Eggerthellales</taxon>
        <taxon>Eggerthellaceae</taxon>
        <taxon>Adlercreutzia</taxon>
    </lineage>
</organism>
<dbReference type="PROSITE" id="PS50943">
    <property type="entry name" value="HTH_CROC1"/>
    <property type="match status" value="1"/>
</dbReference>
<dbReference type="GO" id="GO:0003677">
    <property type="term" value="F:DNA binding"/>
    <property type="evidence" value="ECO:0007669"/>
    <property type="project" value="UniProtKB-KW"/>
</dbReference>
<dbReference type="SUPFAM" id="SSF47413">
    <property type="entry name" value="lambda repressor-like DNA-binding domains"/>
    <property type="match status" value="1"/>
</dbReference>
<keyword evidence="5" id="KW-1185">Reference proteome</keyword>
<evidence type="ECO:0000259" key="3">
    <source>
        <dbReference type="PROSITE" id="PS50943"/>
    </source>
</evidence>
<protein>
    <recommendedName>
        <fullName evidence="3">HTH cro/C1-type domain-containing protein</fullName>
    </recommendedName>
</protein>
<dbReference type="InterPro" id="IPR001387">
    <property type="entry name" value="Cro/C1-type_HTH"/>
</dbReference>
<dbReference type="GeneID" id="82191905"/>
<dbReference type="eggNOG" id="COG1476">
    <property type="taxonomic scope" value="Bacteria"/>
</dbReference>
<reference evidence="4 5" key="1">
    <citation type="submission" date="2013-04" db="EMBL/GenBank/DDBJ databases">
        <title>The Genome Sequence of Enterorhabdus caecimuris B7.</title>
        <authorList>
            <consortium name="The Broad Institute Genomics Platform"/>
            <consortium name="The Broad Institute Genome Sequencing Center for Infectious Disease"/>
            <person name="Earl A."/>
            <person name="Xavier R."/>
            <person name="Elson C."/>
            <person name="Duck W."/>
            <person name="Walker B."/>
            <person name="Young S."/>
            <person name="Zeng Q."/>
            <person name="Gargeya S."/>
            <person name="Fitzgerald M."/>
            <person name="Haas B."/>
            <person name="Abouelleil A."/>
            <person name="Allen A.W."/>
            <person name="Alvarado L."/>
            <person name="Arachchi H.M."/>
            <person name="Berlin A.M."/>
            <person name="Chapman S.B."/>
            <person name="Gainer-Dewar J."/>
            <person name="Goldberg J."/>
            <person name="Griggs A."/>
            <person name="Gujja S."/>
            <person name="Hansen M."/>
            <person name="Howarth C."/>
            <person name="Imamovic A."/>
            <person name="Ireland A."/>
            <person name="Larimer J."/>
            <person name="McCowan C."/>
            <person name="Murphy C."/>
            <person name="Pearson M."/>
            <person name="Poon T.W."/>
            <person name="Priest M."/>
            <person name="Roberts A."/>
            <person name="Saif S."/>
            <person name="Shea T."/>
            <person name="Sisk P."/>
            <person name="Sykes S."/>
            <person name="Wortman J."/>
            <person name="Nusbaum C."/>
            <person name="Birren B."/>
        </authorList>
    </citation>
    <scope>NUCLEOTIDE SEQUENCE [LARGE SCALE GENOMIC DNA]</scope>
    <source>
        <strain evidence="4 5">B7</strain>
    </source>
</reference>
<dbReference type="Gene3D" id="1.10.260.40">
    <property type="entry name" value="lambda repressor-like DNA-binding domains"/>
    <property type="match status" value="1"/>
</dbReference>
<dbReference type="PATRIC" id="fig|1235794.3.peg.2088"/>
<dbReference type="PANTHER" id="PTHR46558:SF13">
    <property type="entry name" value="HTH-TYPE TRANSCRIPTIONAL REGULATOR IMMR"/>
    <property type="match status" value="1"/>
</dbReference>
<dbReference type="Pfam" id="PF01381">
    <property type="entry name" value="HTH_3"/>
    <property type="match status" value="1"/>
</dbReference>
<dbReference type="CDD" id="cd00093">
    <property type="entry name" value="HTH_XRE"/>
    <property type="match status" value="1"/>
</dbReference>
<dbReference type="Proteomes" id="UP000014204">
    <property type="component" value="Unassembled WGS sequence"/>
</dbReference>
<dbReference type="AlphaFoldDB" id="R9KTF6"/>
<keyword evidence="2" id="KW-1133">Transmembrane helix</keyword>
<evidence type="ECO:0000313" key="5">
    <source>
        <dbReference type="Proteomes" id="UP000014204"/>
    </source>
</evidence>
<dbReference type="HOGENOM" id="CLU_057667_0_0_11"/>
<feature type="transmembrane region" description="Helical" evidence="2">
    <location>
        <begin position="261"/>
        <end position="279"/>
    </location>
</feature>
<feature type="domain" description="HTH cro/C1-type" evidence="3">
    <location>
        <begin position="9"/>
        <end position="63"/>
    </location>
</feature>
<keyword evidence="2" id="KW-0812">Transmembrane</keyword>
<dbReference type="OrthoDB" id="9801008at2"/>
<feature type="transmembrane region" description="Helical" evidence="2">
    <location>
        <begin position="236"/>
        <end position="254"/>
    </location>
</feature>
<keyword evidence="1" id="KW-0238">DNA-binding</keyword>
<dbReference type="InterPro" id="IPR010982">
    <property type="entry name" value="Lambda_DNA-bd_dom_sf"/>
</dbReference>
<evidence type="ECO:0000313" key="4">
    <source>
        <dbReference type="EMBL" id="EOS49660.1"/>
    </source>
</evidence>
<accession>R9KTF6</accession>
<dbReference type="RefSeq" id="WP_016310299.1">
    <property type="nucleotide sequence ID" value="NZ_KE159646.1"/>
</dbReference>
<gene>
    <name evidence="4" type="ORF">C811_02120</name>
</gene>
<dbReference type="STRING" id="1235794.C811_02120"/>
<sequence length="323" mass="35183">MNVEIAERLAARRKQAGLSQEALAEKLGVSRQAVSKWERSESSPDTDNLIALAKLYGVSLDELLYVDDAIADDVAFEAADRSAGRQGAAGMAAGGSAAGAVLTTADAAGGAGESAADVRDNTLFGPDGINFEKEGRGHVHVGPDGIRVNDGKDHVLVSWADGVHVRDRYGQEVHVGWDGVRVNTTEPGAADHIFERASFDDIDSDFAKRWMKFPFWGIVLAAYLLLGLVSGAWWQGLFLLFLIPVYYIVGAAIVSRRVAPMLCGLYPVGATAWFFWMAFVVGQWHPAWVIFFTIPLVEMIIVKTSERWHRRHDAGEVVVEELS</sequence>
<dbReference type="PANTHER" id="PTHR46558">
    <property type="entry name" value="TRACRIPTIONAL REGULATORY PROTEIN-RELATED-RELATED"/>
    <property type="match status" value="1"/>
</dbReference>
<name>R9KTF6_9ACTN</name>
<dbReference type="EMBL" id="ASSY01000010">
    <property type="protein sequence ID" value="EOS49660.1"/>
    <property type="molecule type" value="Genomic_DNA"/>
</dbReference>
<comment type="caution">
    <text evidence="4">The sequence shown here is derived from an EMBL/GenBank/DDBJ whole genome shotgun (WGS) entry which is preliminary data.</text>
</comment>
<keyword evidence="2" id="KW-0472">Membrane</keyword>
<proteinExistence type="predicted"/>
<evidence type="ECO:0000256" key="2">
    <source>
        <dbReference type="SAM" id="Phobius"/>
    </source>
</evidence>
<feature type="transmembrane region" description="Helical" evidence="2">
    <location>
        <begin position="213"/>
        <end position="230"/>
    </location>
</feature>
<feature type="transmembrane region" description="Helical" evidence="2">
    <location>
        <begin position="285"/>
        <end position="302"/>
    </location>
</feature>
<dbReference type="SMART" id="SM00530">
    <property type="entry name" value="HTH_XRE"/>
    <property type="match status" value="1"/>
</dbReference>